<keyword evidence="7" id="KW-0175">Coiled coil</keyword>
<evidence type="ECO:0000256" key="3">
    <source>
        <dbReference type="ARBA" id="ARBA00004906"/>
    </source>
</evidence>
<evidence type="ECO:0000256" key="8">
    <source>
        <dbReference type="SAM" id="MobiDB-lite"/>
    </source>
</evidence>
<dbReference type="InterPro" id="IPR013083">
    <property type="entry name" value="Znf_RING/FYVE/PHD"/>
</dbReference>
<dbReference type="PANTHER" id="PTHR45647">
    <property type="entry name" value="OS02G0152300 PROTEIN"/>
    <property type="match status" value="1"/>
</dbReference>
<name>A0A6J0NZ43_RAPSA</name>
<evidence type="ECO:0000313" key="11">
    <source>
        <dbReference type="RefSeq" id="XP_018489625.1"/>
    </source>
</evidence>
<evidence type="ECO:0000313" key="10">
    <source>
        <dbReference type="Proteomes" id="UP000504610"/>
    </source>
</evidence>
<dbReference type="CDD" id="cd16655">
    <property type="entry name" value="RING-Ubox_WDSUB1-like"/>
    <property type="match status" value="1"/>
</dbReference>
<dbReference type="GO" id="GO:0061630">
    <property type="term" value="F:ubiquitin protein ligase activity"/>
    <property type="evidence" value="ECO:0007669"/>
    <property type="project" value="UniProtKB-EC"/>
</dbReference>
<evidence type="ECO:0000256" key="5">
    <source>
        <dbReference type="ARBA" id="ARBA00022679"/>
    </source>
</evidence>
<dbReference type="AlphaFoldDB" id="A0A6J0NZ43"/>
<dbReference type="Gene3D" id="3.40.50.620">
    <property type="entry name" value="HUPs"/>
    <property type="match status" value="1"/>
</dbReference>
<dbReference type="SUPFAM" id="SSF57850">
    <property type="entry name" value="RING/U-box"/>
    <property type="match status" value="1"/>
</dbReference>
<dbReference type="SUPFAM" id="SSF52402">
    <property type="entry name" value="Adenine nucleotide alpha hydrolases-like"/>
    <property type="match status" value="1"/>
</dbReference>
<feature type="region of interest" description="Disordered" evidence="8">
    <location>
        <begin position="197"/>
        <end position="216"/>
    </location>
</feature>
<evidence type="ECO:0000259" key="9">
    <source>
        <dbReference type="PROSITE" id="PS51698"/>
    </source>
</evidence>
<comment type="pathway">
    <text evidence="3">Protein modification; protein ubiquitination.</text>
</comment>
<comment type="function">
    <text evidence="2">Functions as an E3 ubiquitin ligase.</text>
</comment>
<proteinExistence type="predicted"/>
<dbReference type="InterPro" id="IPR014729">
    <property type="entry name" value="Rossmann-like_a/b/a_fold"/>
</dbReference>
<feature type="domain" description="U-box" evidence="9">
    <location>
        <begin position="361"/>
        <end position="434"/>
    </location>
</feature>
<dbReference type="SMART" id="SM00504">
    <property type="entry name" value="Ubox"/>
    <property type="match status" value="1"/>
</dbReference>
<keyword evidence="6" id="KW-0833">Ubl conjugation pathway</keyword>
<dbReference type="UniPathway" id="UPA00143"/>
<comment type="catalytic activity">
    <reaction evidence="1">
        <text>S-ubiquitinyl-[E2 ubiquitin-conjugating enzyme]-L-cysteine + [acceptor protein]-L-lysine = [E2 ubiquitin-conjugating enzyme]-L-cysteine + N(6)-ubiquitinyl-[acceptor protein]-L-lysine.</text>
        <dbReference type="EC" id="2.3.2.27"/>
    </reaction>
</comment>
<keyword evidence="10" id="KW-1185">Reference proteome</keyword>
<organism evidence="10 11">
    <name type="scientific">Raphanus sativus</name>
    <name type="common">Radish</name>
    <name type="synonym">Raphanus raphanistrum var. sativus</name>
    <dbReference type="NCBI Taxonomy" id="3726"/>
    <lineage>
        <taxon>Eukaryota</taxon>
        <taxon>Viridiplantae</taxon>
        <taxon>Streptophyta</taxon>
        <taxon>Embryophyta</taxon>
        <taxon>Tracheophyta</taxon>
        <taxon>Spermatophyta</taxon>
        <taxon>Magnoliopsida</taxon>
        <taxon>eudicotyledons</taxon>
        <taxon>Gunneridae</taxon>
        <taxon>Pentapetalae</taxon>
        <taxon>rosids</taxon>
        <taxon>malvids</taxon>
        <taxon>Brassicales</taxon>
        <taxon>Brassicaceae</taxon>
        <taxon>Brassiceae</taxon>
        <taxon>Raphanus</taxon>
    </lineage>
</organism>
<feature type="coiled-coil region" evidence="7">
    <location>
        <begin position="249"/>
        <end position="350"/>
    </location>
</feature>
<dbReference type="PROSITE" id="PS51698">
    <property type="entry name" value="U_BOX"/>
    <property type="match status" value="1"/>
</dbReference>
<dbReference type="Proteomes" id="UP000504610">
    <property type="component" value="Chromosome 5"/>
</dbReference>
<accession>A0A6J0NZ43</accession>
<dbReference type="GeneID" id="108860220"/>
<dbReference type="EC" id="2.3.2.27" evidence="4"/>
<reference evidence="10" key="1">
    <citation type="journal article" date="2019" name="Database">
        <title>The radish genome database (RadishGD): an integrated information resource for radish genomics.</title>
        <authorList>
            <person name="Yu H.J."/>
            <person name="Baek S."/>
            <person name="Lee Y.J."/>
            <person name="Cho A."/>
            <person name="Mun J.H."/>
        </authorList>
    </citation>
    <scope>NUCLEOTIDE SEQUENCE [LARGE SCALE GENOMIC DNA]</scope>
    <source>
        <strain evidence="10">cv. WK10039</strain>
    </source>
</reference>
<protein>
    <recommendedName>
        <fullName evidence="4">RING-type E3 ubiquitin transferase</fullName>
        <ecNumber evidence="4">2.3.2.27</ecNumber>
    </recommendedName>
</protein>
<evidence type="ECO:0000256" key="2">
    <source>
        <dbReference type="ARBA" id="ARBA00003861"/>
    </source>
</evidence>
<dbReference type="GO" id="GO:0016567">
    <property type="term" value="P:protein ubiquitination"/>
    <property type="evidence" value="ECO:0007669"/>
    <property type="project" value="UniProtKB-UniPathway"/>
</dbReference>
<dbReference type="OrthoDB" id="10064100at2759"/>
<dbReference type="Pfam" id="PF04564">
    <property type="entry name" value="U-box"/>
    <property type="match status" value="1"/>
</dbReference>
<evidence type="ECO:0000256" key="6">
    <source>
        <dbReference type="ARBA" id="ARBA00022786"/>
    </source>
</evidence>
<dbReference type="KEGG" id="rsz:108860220"/>
<reference evidence="11" key="2">
    <citation type="submission" date="2025-08" db="UniProtKB">
        <authorList>
            <consortium name="RefSeq"/>
        </authorList>
    </citation>
    <scope>IDENTIFICATION</scope>
    <source>
        <tissue evidence="11">Leaf</tissue>
    </source>
</reference>
<evidence type="ECO:0000256" key="4">
    <source>
        <dbReference type="ARBA" id="ARBA00012483"/>
    </source>
</evidence>
<dbReference type="CDD" id="cd01989">
    <property type="entry name" value="USP_STK_Ubox_N"/>
    <property type="match status" value="1"/>
</dbReference>
<evidence type="ECO:0000256" key="7">
    <source>
        <dbReference type="SAM" id="Coils"/>
    </source>
</evidence>
<dbReference type="PANTHER" id="PTHR45647:SF151">
    <property type="entry name" value="U-BOX DOMAIN-CONTAINING PROTEIN"/>
    <property type="match status" value="1"/>
</dbReference>
<dbReference type="InterPro" id="IPR003613">
    <property type="entry name" value="Ubox_domain"/>
</dbReference>
<keyword evidence="5" id="KW-0808">Transferase</keyword>
<dbReference type="InterPro" id="IPR051348">
    <property type="entry name" value="U-box_ubiquitin_ligases"/>
</dbReference>
<gene>
    <name evidence="11" type="primary">LOC108860220</name>
</gene>
<evidence type="ECO:0000256" key="1">
    <source>
        <dbReference type="ARBA" id="ARBA00000900"/>
    </source>
</evidence>
<sequence>MTLKIPIQETVKLVGSLRLCGRDKSEPVVVRKREMVTDEKVYVAVTGKDLESKSSLVWAIQNTGAREFCIVYVHQPTRISASGAMFQEQKLRKEKEKAHNNLDKYLNICRQMHVNAEKIYIEMDSVEEGILQLISQCGVKKLVMGAAADRRYTMTMKDLRSKKAICISREAPDTCHIWFTCNGYLICTREATRRYKGTSSSSLTQTEATKGTESVASSSMVAKDDVQIQVALIEAATSNRETRLEVSKRKEAEKTASDAIKRAKESENVYLIELKRRKETEKALKETKEELEKMRSEAETRTAESNRVIRNLQGKYSLSMKVLRRLRDEQEELKRELSEVLKLKSKCKEEEASPSNSKDREPPQYFICPITQDVMEDPYVAADGFTYEGEAIRGWFNRGHETSPMTNKRLPHTSLVPNLALRSAIQEWLQASSS</sequence>
<dbReference type="Gene3D" id="3.30.40.10">
    <property type="entry name" value="Zinc/RING finger domain, C3HC4 (zinc finger)"/>
    <property type="match status" value="1"/>
</dbReference>
<dbReference type="RefSeq" id="XP_018489625.1">
    <property type="nucleotide sequence ID" value="XM_018634123.2"/>
</dbReference>